<dbReference type="Pfam" id="PF03151">
    <property type="entry name" value="TPT"/>
    <property type="match status" value="1"/>
</dbReference>
<feature type="transmembrane region" description="Helical" evidence="6">
    <location>
        <begin position="235"/>
        <end position="256"/>
    </location>
</feature>
<dbReference type="OrthoDB" id="5547497at2759"/>
<comment type="caution">
    <text evidence="8">The sequence shown here is derived from an EMBL/GenBank/DDBJ whole genome shotgun (WGS) entry which is preliminary data.</text>
</comment>
<evidence type="ECO:0000256" key="2">
    <source>
        <dbReference type="ARBA" id="ARBA00022692"/>
    </source>
</evidence>
<accession>A0A3M7SUW8</accession>
<dbReference type="AlphaFoldDB" id="A0A3M7SUW8"/>
<feature type="transmembrane region" description="Helical" evidence="6">
    <location>
        <begin position="116"/>
        <end position="136"/>
    </location>
</feature>
<feature type="domain" description="Sugar phosphate transporter" evidence="7">
    <location>
        <begin position="17"/>
        <end position="312"/>
    </location>
</feature>
<evidence type="ECO:0000313" key="9">
    <source>
        <dbReference type="Proteomes" id="UP000276133"/>
    </source>
</evidence>
<evidence type="ECO:0000256" key="6">
    <source>
        <dbReference type="SAM" id="Phobius"/>
    </source>
</evidence>
<comment type="subcellular location">
    <subcellularLocation>
        <location evidence="1">Membrane</location>
        <topology evidence="1">Multi-pass membrane protein</topology>
    </subcellularLocation>
</comment>
<keyword evidence="2 6" id="KW-0812">Transmembrane</keyword>
<dbReference type="STRING" id="10195.A0A3M7SUW8"/>
<dbReference type="Proteomes" id="UP000276133">
    <property type="component" value="Unassembled WGS sequence"/>
</dbReference>
<feature type="region of interest" description="Disordered" evidence="5">
    <location>
        <begin position="322"/>
        <end position="358"/>
    </location>
</feature>
<reference evidence="8 9" key="1">
    <citation type="journal article" date="2018" name="Sci. Rep.">
        <title>Genomic signatures of local adaptation to the degree of environmental predictability in rotifers.</title>
        <authorList>
            <person name="Franch-Gras L."/>
            <person name="Hahn C."/>
            <person name="Garcia-Roger E.M."/>
            <person name="Carmona M.J."/>
            <person name="Serra M."/>
            <person name="Gomez A."/>
        </authorList>
    </citation>
    <scope>NUCLEOTIDE SEQUENCE [LARGE SCALE GENOMIC DNA]</scope>
    <source>
        <strain evidence="8">HYR1</strain>
    </source>
</reference>
<evidence type="ECO:0000313" key="8">
    <source>
        <dbReference type="EMBL" id="RNA39546.1"/>
    </source>
</evidence>
<proteinExistence type="predicted"/>
<evidence type="ECO:0000256" key="1">
    <source>
        <dbReference type="ARBA" id="ARBA00004141"/>
    </source>
</evidence>
<evidence type="ECO:0000256" key="3">
    <source>
        <dbReference type="ARBA" id="ARBA00022989"/>
    </source>
</evidence>
<feature type="transmembrane region" description="Helical" evidence="6">
    <location>
        <begin position="12"/>
        <end position="32"/>
    </location>
</feature>
<dbReference type="InterPro" id="IPR037185">
    <property type="entry name" value="EmrE-like"/>
</dbReference>
<feature type="compositionally biased region" description="Polar residues" evidence="5">
    <location>
        <begin position="345"/>
        <end position="358"/>
    </location>
</feature>
<dbReference type="PANTHER" id="PTHR11132">
    <property type="entry name" value="SOLUTE CARRIER FAMILY 35"/>
    <property type="match status" value="1"/>
</dbReference>
<gene>
    <name evidence="8" type="ORF">BpHYR1_012620</name>
</gene>
<dbReference type="EMBL" id="REGN01000739">
    <property type="protein sequence ID" value="RNA39546.1"/>
    <property type="molecule type" value="Genomic_DNA"/>
</dbReference>
<dbReference type="InterPro" id="IPR050186">
    <property type="entry name" value="TPT_transporter"/>
</dbReference>
<sequence>MNGKEDSLAKKTSAIIFAVSLYWTVSISMVFVNKYLLSSTNLQFDAPLFITWFQCVVTVALCWLLAQFAKYQPGLIKFPAFSIDPKIAREILPLSVVFVGMITFNNLCLKYVSISFYMVVRSLTTVFNVILTYIFFGEKTSHKALGCCAIIITGFLMGIDQEKGLGSLSIAGVFFGISASLFVAMNAIYTKKSLNFVENNIWKLTMYNNVNACVIFIPFILLFGEHNEIFDFPLIFDSFFWFTMIIGGVLGFSMGYVTSLQIQATSPLTHNVSGTAKAYAQTLLGVFYFNEVKTFLWWISNGFVLLGAALYSHVRNQEMKERHRQSLEVPQKDSGINKVDKQDNHSIISENNPSEFKN</sequence>
<evidence type="ECO:0000256" key="5">
    <source>
        <dbReference type="SAM" id="MobiDB-lite"/>
    </source>
</evidence>
<dbReference type="SUPFAM" id="SSF103481">
    <property type="entry name" value="Multidrug resistance efflux transporter EmrE"/>
    <property type="match status" value="1"/>
</dbReference>
<feature type="transmembrane region" description="Helical" evidence="6">
    <location>
        <begin position="295"/>
        <end position="314"/>
    </location>
</feature>
<organism evidence="8 9">
    <name type="scientific">Brachionus plicatilis</name>
    <name type="common">Marine rotifer</name>
    <name type="synonym">Brachionus muelleri</name>
    <dbReference type="NCBI Taxonomy" id="10195"/>
    <lineage>
        <taxon>Eukaryota</taxon>
        <taxon>Metazoa</taxon>
        <taxon>Spiralia</taxon>
        <taxon>Gnathifera</taxon>
        <taxon>Rotifera</taxon>
        <taxon>Eurotatoria</taxon>
        <taxon>Monogononta</taxon>
        <taxon>Pseudotrocha</taxon>
        <taxon>Ploima</taxon>
        <taxon>Brachionidae</taxon>
        <taxon>Brachionus</taxon>
    </lineage>
</organism>
<feature type="transmembrane region" description="Helical" evidence="6">
    <location>
        <begin position="268"/>
        <end position="289"/>
    </location>
</feature>
<evidence type="ECO:0000256" key="4">
    <source>
        <dbReference type="ARBA" id="ARBA00023136"/>
    </source>
</evidence>
<keyword evidence="3 6" id="KW-1133">Transmembrane helix</keyword>
<dbReference type="GO" id="GO:0016020">
    <property type="term" value="C:membrane"/>
    <property type="evidence" value="ECO:0007669"/>
    <property type="project" value="UniProtKB-SubCell"/>
</dbReference>
<feature type="transmembrane region" description="Helical" evidence="6">
    <location>
        <begin position="44"/>
        <end position="66"/>
    </location>
</feature>
<feature type="transmembrane region" description="Helical" evidence="6">
    <location>
        <begin position="165"/>
        <end position="189"/>
    </location>
</feature>
<keyword evidence="4 6" id="KW-0472">Membrane</keyword>
<dbReference type="InterPro" id="IPR004853">
    <property type="entry name" value="Sugar_P_trans_dom"/>
</dbReference>
<feature type="transmembrane region" description="Helical" evidence="6">
    <location>
        <begin position="201"/>
        <end position="223"/>
    </location>
</feature>
<feature type="transmembrane region" description="Helical" evidence="6">
    <location>
        <begin position="87"/>
        <end position="104"/>
    </location>
</feature>
<evidence type="ECO:0000259" key="7">
    <source>
        <dbReference type="Pfam" id="PF03151"/>
    </source>
</evidence>
<keyword evidence="9" id="KW-1185">Reference proteome</keyword>
<protein>
    <submittedName>
        <fullName evidence="8">GDP-fucose transporter 1-like</fullName>
    </submittedName>
</protein>
<name>A0A3M7SUW8_BRAPC</name>